<dbReference type="EC" id="3.1.1.-" evidence="7"/>
<evidence type="ECO:0000256" key="1">
    <source>
        <dbReference type="ARBA" id="ARBA00007835"/>
    </source>
</evidence>
<organism evidence="10 11">
    <name type="scientific">Blattamonas nauphoetae</name>
    <dbReference type="NCBI Taxonomy" id="2049346"/>
    <lineage>
        <taxon>Eukaryota</taxon>
        <taxon>Metamonada</taxon>
        <taxon>Preaxostyla</taxon>
        <taxon>Oxymonadida</taxon>
        <taxon>Blattamonas</taxon>
    </lineage>
</organism>
<comment type="function">
    <text evidence="7">Putative phospholipase.</text>
</comment>
<dbReference type="Pfam" id="PF04916">
    <property type="entry name" value="Phospholip_B"/>
    <property type="match status" value="1"/>
</dbReference>
<feature type="signal peptide" evidence="9">
    <location>
        <begin position="1"/>
        <end position="15"/>
    </location>
</feature>
<comment type="similarity">
    <text evidence="1 7">Belongs to the phospholipase B-like family.</text>
</comment>
<proteinExistence type="inferred from homology"/>
<comment type="caution">
    <text evidence="10">The sequence shown here is derived from an EMBL/GenBank/DDBJ whole genome shotgun (WGS) entry which is preliminary data.</text>
</comment>
<dbReference type="PANTHER" id="PTHR12370:SF3">
    <property type="entry name" value="PHOSPHOLIPASE B-LIKE 2-RELATED"/>
    <property type="match status" value="1"/>
</dbReference>
<keyword evidence="8" id="KW-0472">Membrane</keyword>
<sequence>MICFLSLIVIYLSHAKPYSYVCEGADCKVIEGIDEKALAIADYTEQSAVDGWDRLDLNISKPEFALTDFYALGYLEGSLLQPKIFSLFTNLMEDLKRRQFDGKLPDEFSTFMEKNYDYFLEYLRDKTSEAVPDMIEALYEQTRGVADGYNAIAKEEEKLTPHQLYLLQCMSDLPGLIRDFTTAPEGITSEKLDSYILQSAHGTILLEEQGKKELFTTHTTNTNYGLMIRVLKRVKYVAPNKTVRTVSYTGYPGVVDLYDSFCITDGLLAIAGTSVYSLAGLTKPTAADDDKHKRLPTWAQVMASTVLSSTSADFAQTLGTLSPLVPRHFACVDYNKYKAKKAGKPMTASTIMLIEQSLKTTKVLDITADITKKEYIVLVNTPYDADIAKDLEYEQFIGEDALRKYHFHPQTNCRMQLSGKIGKKTHTIKTAKYNLRYNNWVSDAESIDSNGNRDPLVGMSPRCELRDSAHQTPIAYGGIDAKITTLVLIEQFSFISVAGLSYSHMLPKLSLDDINKRAAFSFNGIAPLKKNVWVTFRDTDVIIEHLEPFVLIGSIGSGAAAVLGTIVLIIVMLILKFTKGTRNGVKYEKMKD</sequence>
<evidence type="ECO:0000256" key="6">
    <source>
        <dbReference type="ARBA" id="ARBA00023180"/>
    </source>
</evidence>
<dbReference type="Gene3D" id="3.60.60.30">
    <property type="match status" value="1"/>
</dbReference>
<dbReference type="EMBL" id="JARBJD010000049">
    <property type="protein sequence ID" value="KAK2957126.1"/>
    <property type="molecule type" value="Genomic_DNA"/>
</dbReference>
<reference evidence="10 11" key="1">
    <citation type="journal article" date="2022" name="bioRxiv">
        <title>Genomics of Preaxostyla Flagellates Illuminates Evolutionary Transitions and the Path Towards Mitochondrial Loss.</title>
        <authorList>
            <person name="Novak L.V.F."/>
            <person name="Treitli S.C."/>
            <person name="Pyrih J."/>
            <person name="Halakuc P."/>
            <person name="Pipaliya S.V."/>
            <person name="Vacek V."/>
            <person name="Brzon O."/>
            <person name="Soukal P."/>
            <person name="Eme L."/>
            <person name="Dacks J.B."/>
            <person name="Karnkowska A."/>
            <person name="Elias M."/>
            <person name="Hampl V."/>
        </authorList>
    </citation>
    <scope>NUCLEOTIDE SEQUENCE [LARGE SCALE GENOMIC DNA]</scope>
    <source>
        <strain evidence="10">NAU3</strain>
        <tissue evidence="10">Gut</tissue>
    </source>
</reference>
<dbReference type="PANTHER" id="PTHR12370">
    <property type="entry name" value="PHOSPHOLIPASE B-RELATED"/>
    <property type="match status" value="1"/>
</dbReference>
<gene>
    <name evidence="10" type="ORF">BLNAU_7956</name>
</gene>
<keyword evidence="11" id="KW-1185">Reference proteome</keyword>
<keyword evidence="2 9" id="KW-0732">Signal</keyword>
<evidence type="ECO:0000256" key="2">
    <source>
        <dbReference type="ARBA" id="ARBA00022729"/>
    </source>
</evidence>
<keyword evidence="6" id="KW-0325">Glycoprotein</keyword>
<evidence type="ECO:0000313" key="11">
    <source>
        <dbReference type="Proteomes" id="UP001281761"/>
    </source>
</evidence>
<keyword evidence="8" id="KW-0812">Transmembrane</keyword>
<evidence type="ECO:0000313" key="10">
    <source>
        <dbReference type="EMBL" id="KAK2957126.1"/>
    </source>
</evidence>
<keyword evidence="8" id="KW-1133">Transmembrane helix</keyword>
<evidence type="ECO:0000256" key="8">
    <source>
        <dbReference type="SAM" id="Phobius"/>
    </source>
</evidence>
<evidence type="ECO:0000256" key="4">
    <source>
        <dbReference type="ARBA" id="ARBA00022963"/>
    </source>
</evidence>
<keyword evidence="4 7" id="KW-0442">Lipid degradation</keyword>
<feature type="transmembrane region" description="Helical" evidence="8">
    <location>
        <begin position="549"/>
        <end position="575"/>
    </location>
</feature>
<accession>A0ABQ9Y085</accession>
<evidence type="ECO:0000256" key="9">
    <source>
        <dbReference type="SAM" id="SignalP"/>
    </source>
</evidence>
<dbReference type="InterPro" id="IPR007000">
    <property type="entry name" value="PLipase_B-like"/>
</dbReference>
<keyword evidence="3 7" id="KW-0378">Hydrolase</keyword>
<evidence type="ECO:0000256" key="3">
    <source>
        <dbReference type="ARBA" id="ARBA00022801"/>
    </source>
</evidence>
<evidence type="ECO:0000256" key="5">
    <source>
        <dbReference type="ARBA" id="ARBA00023098"/>
    </source>
</evidence>
<name>A0ABQ9Y085_9EUKA</name>
<evidence type="ECO:0000256" key="7">
    <source>
        <dbReference type="RuleBase" id="RU364138"/>
    </source>
</evidence>
<feature type="chain" id="PRO_5045358945" description="Phospholipase B-like" evidence="9">
    <location>
        <begin position="16"/>
        <end position="592"/>
    </location>
</feature>
<dbReference type="Proteomes" id="UP001281761">
    <property type="component" value="Unassembled WGS sequence"/>
</dbReference>
<protein>
    <recommendedName>
        <fullName evidence="7">Phospholipase B-like</fullName>
        <ecNumber evidence="7">3.1.1.-</ecNumber>
    </recommendedName>
</protein>
<keyword evidence="5 7" id="KW-0443">Lipid metabolism</keyword>